<dbReference type="Pfam" id="PF07702">
    <property type="entry name" value="UTRA"/>
    <property type="match status" value="1"/>
</dbReference>
<dbReference type="STRING" id="266117.Rxyl_0630"/>
<evidence type="ECO:0000256" key="2">
    <source>
        <dbReference type="ARBA" id="ARBA00023125"/>
    </source>
</evidence>
<dbReference type="SMART" id="SM00866">
    <property type="entry name" value="UTRA"/>
    <property type="match status" value="1"/>
</dbReference>
<dbReference type="HOGENOM" id="CLU_063236_8_2_11"/>
<dbReference type="CDD" id="cd07377">
    <property type="entry name" value="WHTH_GntR"/>
    <property type="match status" value="1"/>
</dbReference>
<protein>
    <submittedName>
        <fullName evidence="5">Transcriptional regulator, GntR family</fullName>
    </submittedName>
</protein>
<reference evidence="5 6" key="1">
    <citation type="submission" date="2006-06" db="EMBL/GenBank/DDBJ databases">
        <title>Complete sequence of Rubrobacter xylanophilus DSM 9941.</title>
        <authorList>
            <consortium name="US DOE Joint Genome Institute"/>
            <person name="Copeland A."/>
            <person name="Lucas S."/>
            <person name="Lapidus A."/>
            <person name="Barry K."/>
            <person name="Detter J.C."/>
            <person name="Glavina del Rio T."/>
            <person name="Hammon N."/>
            <person name="Israni S."/>
            <person name="Dalin E."/>
            <person name="Tice H."/>
            <person name="Pitluck S."/>
            <person name="Munk A.C."/>
            <person name="Brettin T."/>
            <person name="Bruce D."/>
            <person name="Han C."/>
            <person name="Tapia R."/>
            <person name="Gilna P."/>
            <person name="Schmutz J."/>
            <person name="Larimer F."/>
            <person name="Land M."/>
            <person name="Hauser L."/>
            <person name="Kyrpides N."/>
            <person name="Lykidis A."/>
            <person name="da Costa M.S."/>
            <person name="Rainey F.A."/>
            <person name="Empadinhas N."/>
            <person name="Jolivet E."/>
            <person name="Battista J.R."/>
            <person name="Richardson P."/>
        </authorList>
    </citation>
    <scope>NUCLEOTIDE SEQUENCE [LARGE SCALE GENOMIC DNA]</scope>
    <source>
        <strain evidence="6">DSM 9941 / NBRC 16129 / PRD-1</strain>
    </source>
</reference>
<dbReference type="FunFam" id="1.10.10.10:FF:000079">
    <property type="entry name" value="GntR family transcriptional regulator"/>
    <property type="match status" value="1"/>
</dbReference>
<dbReference type="PhylomeDB" id="Q1AYC8"/>
<organism evidence="5 6">
    <name type="scientific">Rubrobacter xylanophilus (strain DSM 9941 / JCM 11954 / NBRC 16129 / PRD-1)</name>
    <dbReference type="NCBI Taxonomy" id="266117"/>
    <lineage>
        <taxon>Bacteria</taxon>
        <taxon>Bacillati</taxon>
        <taxon>Actinomycetota</taxon>
        <taxon>Rubrobacteria</taxon>
        <taxon>Rubrobacterales</taxon>
        <taxon>Rubrobacteraceae</taxon>
        <taxon>Rubrobacter</taxon>
    </lineage>
</organism>
<evidence type="ECO:0000256" key="3">
    <source>
        <dbReference type="ARBA" id="ARBA00023163"/>
    </source>
</evidence>
<dbReference type="Gene3D" id="1.10.10.10">
    <property type="entry name" value="Winged helix-like DNA-binding domain superfamily/Winged helix DNA-binding domain"/>
    <property type="match status" value="1"/>
</dbReference>
<dbReference type="EMBL" id="CP000386">
    <property type="protein sequence ID" value="ABG03600.1"/>
    <property type="molecule type" value="Genomic_DNA"/>
</dbReference>
<dbReference type="Gene3D" id="3.40.1410.10">
    <property type="entry name" value="Chorismate lyase-like"/>
    <property type="match status" value="1"/>
</dbReference>
<gene>
    <name evidence="5" type="ordered locus">Rxyl_0630</name>
</gene>
<dbReference type="GO" id="GO:0045892">
    <property type="term" value="P:negative regulation of DNA-templated transcription"/>
    <property type="evidence" value="ECO:0007669"/>
    <property type="project" value="TreeGrafter"/>
</dbReference>
<dbReference type="PANTHER" id="PTHR44846">
    <property type="entry name" value="MANNOSYL-D-GLYCERATE TRANSPORT/METABOLISM SYSTEM REPRESSOR MNGR-RELATED"/>
    <property type="match status" value="1"/>
</dbReference>
<feature type="domain" description="HTH gntR-type" evidence="4">
    <location>
        <begin position="23"/>
        <end position="91"/>
    </location>
</feature>
<dbReference type="eggNOG" id="COG2188">
    <property type="taxonomic scope" value="Bacteria"/>
</dbReference>
<evidence type="ECO:0000256" key="1">
    <source>
        <dbReference type="ARBA" id="ARBA00023015"/>
    </source>
</evidence>
<dbReference type="InterPro" id="IPR000524">
    <property type="entry name" value="Tscrpt_reg_HTH_GntR"/>
</dbReference>
<evidence type="ECO:0000259" key="4">
    <source>
        <dbReference type="PROSITE" id="PS50949"/>
    </source>
</evidence>
<dbReference type="AlphaFoldDB" id="Q1AYC8"/>
<dbReference type="GO" id="GO:0003677">
    <property type="term" value="F:DNA binding"/>
    <property type="evidence" value="ECO:0007669"/>
    <property type="project" value="UniProtKB-KW"/>
</dbReference>
<keyword evidence="3" id="KW-0804">Transcription</keyword>
<dbReference type="SUPFAM" id="SSF46785">
    <property type="entry name" value="Winged helix' DNA-binding domain"/>
    <property type="match status" value="1"/>
</dbReference>
<dbReference type="Proteomes" id="UP000006637">
    <property type="component" value="Chromosome"/>
</dbReference>
<evidence type="ECO:0000313" key="5">
    <source>
        <dbReference type="EMBL" id="ABG03600.1"/>
    </source>
</evidence>
<dbReference type="InterPro" id="IPR036388">
    <property type="entry name" value="WH-like_DNA-bd_sf"/>
</dbReference>
<keyword evidence="1" id="KW-0805">Transcription regulation</keyword>
<evidence type="ECO:0000313" key="6">
    <source>
        <dbReference type="Proteomes" id="UP000006637"/>
    </source>
</evidence>
<name>Q1AYC8_RUBXD</name>
<dbReference type="PROSITE" id="PS50949">
    <property type="entry name" value="HTH_GNTR"/>
    <property type="match status" value="1"/>
</dbReference>
<keyword evidence="6" id="KW-1185">Reference proteome</keyword>
<dbReference type="KEGG" id="rxy:Rxyl_0630"/>
<dbReference type="GO" id="GO:0003700">
    <property type="term" value="F:DNA-binding transcription factor activity"/>
    <property type="evidence" value="ECO:0007669"/>
    <property type="project" value="InterPro"/>
</dbReference>
<dbReference type="InterPro" id="IPR036390">
    <property type="entry name" value="WH_DNA-bd_sf"/>
</dbReference>
<dbReference type="PRINTS" id="PR00035">
    <property type="entry name" value="HTHGNTR"/>
</dbReference>
<dbReference type="SUPFAM" id="SSF64288">
    <property type="entry name" value="Chorismate lyase-like"/>
    <property type="match status" value="1"/>
</dbReference>
<dbReference type="InterPro" id="IPR028978">
    <property type="entry name" value="Chorismate_lyase_/UTRA_dom_sf"/>
</dbReference>
<sequence>MGYSFWLSEGGARLAGIDTESPVPKYYQLKEIIRDMIEKEELRAGQAIPSEREFCERYGISRMTARQAIMELVNEGLLYREQGRGTFVAEKKLQQEAVRLTSFTQDMRDRGMRASSRVLEMEVEPAGPVVARMLGVDRGTRIVRLRRVRDADGEPMALETSHLLYEVARGVLDVDLSERSLYEELRKAGVRMSRAEQSYEAGLVSEAEAEHLGVPAGSPALLIERITFDQNDRPFEYVKSTYRADRYRVTTVLHP</sequence>
<dbReference type="InterPro" id="IPR050679">
    <property type="entry name" value="Bact_HTH_transcr_reg"/>
</dbReference>
<dbReference type="InterPro" id="IPR011663">
    <property type="entry name" value="UTRA"/>
</dbReference>
<accession>Q1AYC8</accession>
<dbReference type="Pfam" id="PF00392">
    <property type="entry name" value="GntR"/>
    <property type="match status" value="1"/>
</dbReference>
<dbReference type="PANTHER" id="PTHR44846:SF1">
    <property type="entry name" value="MANNOSYL-D-GLYCERATE TRANSPORT_METABOLISM SYSTEM REPRESSOR MNGR-RELATED"/>
    <property type="match status" value="1"/>
</dbReference>
<proteinExistence type="predicted"/>
<keyword evidence="2" id="KW-0238">DNA-binding</keyword>
<dbReference type="SMART" id="SM00345">
    <property type="entry name" value="HTH_GNTR"/>
    <property type="match status" value="1"/>
</dbReference>